<dbReference type="Gene3D" id="3.50.80.10">
    <property type="entry name" value="D-tyrosyl-tRNA(Tyr) deacylase"/>
    <property type="match status" value="1"/>
</dbReference>
<dbReference type="EC" id="3.1.1.-" evidence="2"/>
<dbReference type="NCBIfam" id="TIGR00256">
    <property type="entry name" value="D-aminoacyl-tRNA deacylase"/>
    <property type="match status" value="1"/>
</dbReference>
<sequence>MRIVLQRAARAAVTVGGDVVGAIEGPGLVALVGVTHDDDAATAAKLAEKTWTLRLLAGERSCADLGAPVLAISQFTLYGDARRGRRPSWSAAAPGPVSEPVFEAYVQALRELGAHVQTGRFGAAMQVELVNDGPFTLVLDSAELDRPRRG</sequence>
<comment type="function">
    <text evidence="2">An aminoacyl-tRNA editing enzyme that deacylates mischarged D-aminoacyl-tRNAs. Also deacylates mischarged glycyl-tRNA(Ala), protecting cells against glycine mischarging by AlaRS. Acts via tRNA-based rather than protein-based catalysis; rejects L-amino acids rather than detecting D-amino acids in the active site. By recycling D-aminoacyl-tRNA to D-amino acids and free tRNA molecules, this enzyme counteracts the toxicity associated with the formation of D-aminoacyl-tRNA entities in vivo and helps enforce protein L-homochirality.</text>
</comment>
<evidence type="ECO:0000256" key="1">
    <source>
        <dbReference type="ARBA" id="ARBA00009673"/>
    </source>
</evidence>
<organism evidence="3 4">
    <name type="scientific">Kocuria rosea subsp. polaris</name>
    <dbReference type="NCBI Taxonomy" id="136273"/>
    <lineage>
        <taxon>Bacteria</taxon>
        <taxon>Bacillati</taxon>
        <taxon>Actinomycetota</taxon>
        <taxon>Actinomycetes</taxon>
        <taxon>Micrococcales</taxon>
        <taxon>Micrococcaceae</taxon>
        <taxon>Kocuria</taxon>
    </lineage>
</organism>
<protein>
    <recommendedName>
        <fullName evidence="2">D-aminoacyl-tRNA deacylase</fullName>
        <shortName evidence="2">DTD</shortName>
        <ecNumber evidence="2">3.1.1.96</ecNumber>
    </recommendedName>
    <alternativeName>
        <fullName evidence="2">Gly-tRNA(Ala) deacylase</fullName>
        <ecNumber evidence="2">3.1.1.-</ecNumber>
    </alternativeName>
</protein>
<comment type="subcellular location">
    <subcellularLocation>
        <location evidence="2">Cytoplasm</location>
    </subcellularLocation>
</comment>
<dbReference type="eggNOG" id="COG1490">
    <property type="taxonomic scope" value="Bacteria"/>
</dbReference>
<evidence type="ECO:0000256" key="2">
    <source>
        <dbReference type="HAMAP-Rule" id="MF_00518"/>
    </source>
</evidence>
<comment type="catalytic activity">
    <reaction evidence="2">
        <text>glycyl-tRNA(Ala) + H2O = tRNA(Ala) + glycine + H(+)</text>
        <dbReference type="Rhea" id="RHEA:53744"/>
        <dbReference type="Rhea" id="RHEA-COMP:9657"/>
        <dbReference type="Rhea" id="RHEA-COMP:13640"/>
        <dbReference type="ChEBI" id="CHEBI:15377"/>
        <dbReference type="ChEBI" id="CHEBI:15378"/>
        <dbReference type="ChEBI" id="CHEBI:57305"/>
        <dbReference type="ChEBI" id="CHEBI:78442"/>
        <dbReference type="ChEBI" id="CHEBI:78522"/>
    </reaction>
</comment>
<dbReference type="GO" id="GO:0106026">
    <property type="term" value="F:Gly-tRNA(Ala) deacylase activity"/>
    <property type="evidence" value="ECO:0007669"/>
    <property type="project" value="UniProtKB-UniRule"/>
</dbReference>
<evidence type="ECO:0000313" key="4">
    <source>
        <dbReference type="Proteomes" id="UP000053512"/>
    </source>
</evidence>
<accession>A0A0W8IPT8</accession>
<dbReference type="HAMAP" id="MF_00518">
    <property type="entry name" value="Deacylase_Dtd"/>
    <property type="match status" value="1"/>
</dbReference>
<dbReference type="InterPro" id="IPR023509">
    <property type="entry name" value="DTD-like_sf"/>
</dbReference>
<dbReference type="AlphaFoldDB" id="A0A0W8IPT8"/>
<comment type="caution">
    <text evidence="3">The sequence shown here is derived from an EMBL/GenBank/DDBJ whole genome shotgun (WGS) entry which is preliminary data.</text>
</comment>
<keyword evidence="2" id="KW-0963">Cytoplasm</keyword>
<dbReference type="EC" id="3.1.1.96" evidence="2"/>
<keyword evidence="2" id="KW-0694">RNA-binding</keyword>
<dbReference type="GO" id="GO:0051500">
    <property type="term" value="F:D-tyrosyl-tRNA(Tyr) deacylase activity"/>
    <property type="evidence" value="ECO:0007669"/>
    <property type="project" value="TreeGrafter"/>
</dbReference>
<dbReference type="Proteomes" id="UP000053512">
    <property type="component" value="Unassembled WGS sequence"/>
</dbReference>
<dbReference type="PANTHER" id="PTHR10472:SF5">
    <property type="entry name" value="D-AMINOACYL-TRNA DEACYLASE 1"/>
    <property type="match status" value="1"/>
</dbReference>
<dbReference type="GO" id="GO:0000049">
    <property type="term" value="F:tRNA binding"/>
    <property type="evidence" value="ECO:0007669"/>
    <property type="project" value="UniProtKB-UniRule"/>
</dbReference>
<dbReference type="STRING" id="136273.GY22_13285"/>
<reference evidence="4" key="1">
    <citation type="submission" date="2015-12" db="EMBL/GenBank/DDBJ databases">
        <authorList>
            <person name="Nair G.R."/>
            <person name="Kaur G."/>
            <person name="Mayilraj S."/>
        </authorList>
    </citation>
    <scope>NUCLEOTIDE SEQUENCE [LARGE SCALE GENOMIC DNA]</scope>
    <source>
        <strain evidence="4">CD08_4</strain>
    </source>
</reference>
<keyword evidence="2" id="KW-0820">tRNA-binding</keyword>
<dbReference type="FunFam" id="3.50.80.10:FF:000001">
    <property type="entry name" value="D-aminoacyl-tRNA deacylase"/>
    <property type="match status" value="1"/>
</dbReference>
<dbReference type="GO" id="GO:0019478">
    <property type="term" value="P:D-amino acid catabolic process"/>
    <property type="evidence" value="ECO:0007669"/>
    <property type="project" value="UniProtKB-UniRule"/>
</dbReference>
<gene>
    <name evidence="2" type="primary">dtd</name>
    <name evidence="3" type="ORF">AVL61_11160</name>
</gene>
<dbReference type="SUPFAM" id="SSF69500">
    <property type="entry name" value="DTD-like"/>
    <property type="match status" value="1"/>
</dbReference>
<feature type="short sequence motif" description="Gly-cisPro motif, important for rejection of L-amino acids" evidence="2">
    <location>
        <begin position="133"/>
        <end position="134"/>
    </location>
</feature>
<dbReference type="Pfam" id="PF02580">
    <property type="entry name" value="Tyr_Deacylase"/>
    <property type="match status" value="1"/>
</dbReference>
<dbReference type="GO" id="GO:0043908">
    <property type="term" value="F:Ser(Gly)-tRNA(Ala) hydrolase activity"/>
    <property type="evidence" value="ECO:0007669"/>
    <property type="project" value="UniProtKB-UniRule"/>
</dbReference>
<name>A0A0W8IPT8_KOCRO</name>
<comment type="subunit">
    <text evidence="2">Homodimer.</text>
</comment>
<evidence type="ECO:0000313" key="3">
    <source>
        <dbReference type="EMBL" id="KUG61880.1"/>
    </source>
</evidence>
<keyword evidence="2" id="KW-0378">Hydrolase</keyword>
<comment type="similarity">
    <text evidence="1 2">Belongs to the DTD family.</text>
</comment>
<dbReference type="EMBL" id="LQBK01000003">
    <property type="protein sequence ID" value="KUG61880.1"/>
    <property type="molecule type" value="Genomic_DNA"/>
</dbReference>
<dbReference type="InterPro" id="IPR003732">
    <property type="entry name" value="Daa-tRNA_deacyls_DTD"/>
</dbReference>
<comment type="domain">
    <text evidence="2">A Gly-cisPro motif from one monomer fits into the active site of the other monomer to allow specific chiral rejection of L-amino acids.</text>
</comment>
<dbReference type="OrthoDB" id="9801395at2"/>
<dbReference type="GO" id="GO:0005737">
    <property type="term" value="C:cytoplasm"/>
    <property type="evidence" value="ECO:0007669"/>
    <property type="project" value="UniProtKB-SubCell"/>
</dbReference>
<dbReference type="RefSeq" id="WP_058872678.1">
    <property type="nucleotide sequence ID" value="NZ_LQBK01000003.1"/>
</dbReference>
<comment type="catalytic activity">
    <reaction evidence="2">
        <text>a D-aminoacyl-tRNA + H2O = a tRNA + a D-alpha-amino acid + H(+)</text>
        <dbReference type="Rhea" id="RHEA:13953"/>
        <dbReference type="Rhea" id="RHEA-COMP:10123"/>
        <dbReference type="Rhea" id="RHEA-COMP:10124"/>
        <dbReference type="ChEBI" id="CHEBI:15377"/>
        <dbReference type="ChEBI" id="CHEBI:15378"/>
        <dbReference type="ChEBI" id="CHEBI:59871"/>
        <dbReference type="ChEBI" id="CHEBI:78442"/>
        <dbReference type="ChEBI" id="CHEBI:79333"/>
        <dbReference type="EC" id="3.1.1.96"/>
    </reaction>
</comment>
<proteinExistence type="inferred from homology"/>
<dbReference type="PANTHER" id="PTHR10472">
    <property type="entry name" value="D-TYROSYL-TRNA TYR DEACYLASE"/>
    <property type="match status" value="1"/>
</dbReference>